<feature type="compositionally biased region" description="Acidic residues" evidence="4">
    <location>
        <begin position="726"/>
        <end position="735"/>
    </location>
</feature>
<evidence type="ECO:0000313" key="6">
    <source>
        <dbReference type="EMBL" id="EPB89276.1"/>
    </source>
</evidence>
<dbReference type="InParanoid" id="S2JG38"/>
<dbReference type="PANTHER" id="PTHR23113:SF368">
    <property type="entry name" value="CELL DIVISION CONTROL PROTEIN 25"/>
    <property type="match status" value="1"/>
</dbReference>
<dbReference type="SMART" id="SM00147">
    <property type="entry name" value="RasGEF"/>
    <property type="match status" value="1"/>
</dbReference>
<feature type="domain" description="Ras-GEF" evidence="5">
    <location>
        <begin position="287"/>
        <end position="555"/>
    </location>
</feature>
<feature type="compositionally biased region" description="Polar residues" evidence="4">
    <location>
        <begin position="138"/>
        <end position="153"/>
    </location>
</feature>
<dbReference type="GO" id="GO:0005886">
    <property type="term" value="C:plasma membrane"/>
    <property type="evidence" value="ECO:0007669"/>
    <property type="project" value="TreeGrafter"/>
</dbReference>
<feature type="region of interest" description="Disordered" evidence="4">
    <location>
        <begin position="717"/>
        <end position="745"/>
    </location>
</feature>
<proteinExistence type="predicted"/>
<dbReference type="PANTHER" id="PTHR23113">
    <property type="entry name" value="GUANINE NUCLEOTIDE EXCHANGE FACTOR"/>
    <property type="match status" value="1"/>
</dbReference>
<gene>
    <name evidence="6" type="ORF">HMPREF1544_03900</name>
</gene>
<dbReference type="AlphaFoldDB" id="S2JG38"/>
<feature type="compositionally biased region" description="Low complexity" evidence="4">
    <location>
        <begin position="633"/>
        <end position="642"/>
    </location>
</feature>
<dbReference type="OMA" id="GEINACH"/>
<dbReference type="PROSITE" id="PS50009">
    <property type="entry name" value="RASGEF_CAT"/>
    <property type="match status" value="1"/>
</dbReference>
<dbReference type="VEuPathDB" id="FungiDB:HMPREF1544_03900"/>
<evidence type="ECO:0000313" key="7">
    <source>
        <dbReference type="Proteomes" id="UP000014254"/>
    </source>
</evidence>
<dbReference type="GO" id="GO:0007265">
    <property type="term" value="P:Ras protein signal transduction"/>
    <property type="evidence" value="ECO:0007669"/>
    <property type="project" value="TreeGrafter"/>
</dbReference>
<dbReference type="InterPro" id="IPR008937">
    <property type="entry name" value="Ras-like_GEF"/>
</dbReference>
<dbReference type="STRING" id="1220926.S2JG38"/>
<name>S2JG38_MUCC1</name>
<sequence length="780" mass="86592">MEDPQSSLDLACEHYENGQIKDAYNAFLATAQIAMKPLFDIKFVHCSIVSKPQNSAALLSVLHSCIDHIEKIIEYHSPTASTSKIAPPLPPKPSHVSKPVLPPKPPTTTTNRATPPIPSSANAIIMKRTLSAKDNHTKQPQQHTRSNSYQLESSYHDDQPVPDGEINACHLVPAQTNNSDSLTPPNSSSSTGGIKSDHIPLIPIPPLLTTHTVLQEKLDELELALKDFRAQKNQLSGDNHHDKDKAMKLNDAIAKYTPYVAEAKHTLNRVRTLYMCAATIPSILHFQPGLVAYQLTRIESAIFLAIPPQALLSHAPKTPHPRVVASSDFFNYVTRMIEHSVLLPQEASVRAQHINQWIKVASKCQDLNNYQTLKGIISALWTPPVQRLKRTWAYIPKKSLSRLESMTELMSESNNYGRYREHMGIVSTSVLNGKSVHLIQSEHYKRPTVPFLGTFIHDMTYLLAAVGQAQQQQQTKPVNHGLPQIPIRTSSRLHKTDSNNSSAQLHNDPRISKLLEILQKFQSSPSYDRKPNAANAKMITKQQVRPALSQAIHRSKSSFGRLGGAIGFGNGSTDNSSTSDLINNNQNGIYNTDCADDFDAEEQQSLVTQYLLMRPWVSQNTVDELSLLREPPSNNTTSNSNSKYVSGRTSSMGSHYTSSIMSNTSSLMRLSNPATNSTLTLASSLNDSYYSRPASLDDAYYHQSRSYVYGRGSSNVGPLTSSSTLEDNDDGEFEEEHGATSHHHVAISPRDGKFWNDPTIALYNKGRSIHWFCCLRELEN</sequence>
<evidence type="ECO:0000256" key="4">
    <source>
        <dbReference type="SAM" id="MobiDB-lite"/>
    </source>
</evidence>
<evidence type="ECO:0000259" key="5">
    <source>
        <dbReference type="PROSITE" id="PS50009"/>
    </source>
</evidence>
<evidence type="ECO:0000256" key="3">
    <source>
        <dbReference type="SAM" id="Coils"/>
    </source>
</evidence>
<evidence type="ECO:0000256" key="2">
    <source>
        <dbReference type="PROSITE-ProRule" id="PRU00168"/>
    </source>
</evidence>
<dbReference type="Proteomes" id="UP000014254">
    <property type="component" value="Unassembled WGS sequence"/>
</dbReference>
<feature type="region of interest" description="Disordered" evidence="4">
    <location>
        <begin position="134"/>
        <end position="197"/>
    </location>
</feature>
<dbReference type="InterPro" id="IPR023578">
    <property type="entry name" value="Ras_GEF_dom_sf"/>
</dbReference>
<keyword evidence="7" id="KW-1185">Reference proteome</keyword>
<reference evidence="7" key="1">
    <citation type="submission" date="2013-05" db="EMBL/GenBank/DDBJ databases">
        <title>The Genome sequence of Mucor circinelloides f. circinelloides 1006PhL.</title>
        <authorList>
            <consortium name="The Broad Institute Genomics Platform"/>
            <person name="Cuomo C."/>
            <person name="Earl A."/>
            <person name="Findley K."/>
            <person name="Lee S.C."/>
            <person name="Walker B."/>
            <person name="Young S."/>
            <person name="Zeng Q."/>
            <person name="Gargeya S."/>
            <person name="Fitzgerald M."/>
            <person name="Haas B."/>
            <person name="Abouelleil A."/>
            <person name="Allen A.W."/>
            <person name="Alvarado L."/>
            <person name="Arachchi H.M."/>
            <person name="Berlin A.M."/>
            <person name="Chapman S.B."/>
            <person name="Gainer-Dewar J."/>
            <person name="Goldberg J."/>
            <person name="Griggs A."/>
            <person name="Gujja S."/>
            <person name="Hansen M."/>
            <person name="Howarth C."/>
            <person name="Imamovic A."/>
            <person name="Ireland A."/>
            <person name="Larimer J."/>
            <person name="McCowan C."/>
            <person name="Murphy C."/>
            <person name="Pearson M."/>
            <person name="Poon T.W."/>
            <person name="Priest M."/>
            <person name="Roberts A."/>
            <person name="Saif S."/>
            <person name="Shea T."/>
            <person name="Sisk P."/>
            <person name="Sykes S."/>
            <person name="Wortman J."/>
            <person name="Nusbaum C."/>
            <person name="Birren B."/>
        </authorList>
    </citation>
    <scope>NUCLEOTIDE SEQUENCE [LARGE SCALE GENOMIC DNA]</scope>
    <source>
        <strain evidence="7">1006PhL</strain>
    </source>
</reference>
<keyword evidence="1 2" id="KW-0344">Guanine-nucleotide releasing factor</keyword>
<accession>S2JG38</accession>
<protein>
    <recommendedName>
        <fullName evidence="5">Ras-GEF domain-containing protein</fullName>
    </recommendedName>
</protein>
<feature type="region of interest" description="Disordered" evidence="4">
    <location>
        <begin position="489"/>
        <end position="508"/>
    </location>
</feature>
<feature type="region of interest" description="Disordered" evidence="4">
    <location>
        <begin position="80"/>
        <end position="121"/>
    </location>
</feature>
<dbReference type="Gene3D" id="1.10.840.10">
    <property type="entry name" value="Ras guanine-nucleotide exchange factors catalytic domain"/>
    <property type="match status" value="1"/>
</dbReference>
<dbReference type="OrthoDB" id="2265203at2759"/>
<feature type="compositionally biased region" description="Low complexity" evidence="4">
    <location>
        <begin position="176"/>
        <end position="191"/>
    </location>
</feature>
<feature type="coiled-coil region" evidence="3">
    <location>
        <begin position="211"/>
        <end position="238"/>
    </location>
</feature>
<dbReference type="InterPro" id="IPR001895">
    <property type="entry name" value="RASGEF_cat_dom"/>
</dbReference>
<dbReference type="eggNOG" id="KOG3417">
    <property type="taxonomic scope" value="Eukaryota"/>
</dbReference>
<organism evidence="6 7">
    <name type="scientific">Mucor circinelloides f. circinelloides (strain 1006PhL)</name>
    <name type="common">Mucormycosis agent</name>
    <name type="synonym">Calyptromyces circinelloides</name>
    <dbReference type="NCBI Taxonomy" id="1220926"/>
    <lineage>
        <taxon>Eukaryota</taxon>
        <taxon>Fungi</taxon>
        <taxon>Fungi incertae sedis</taxon>
        <taxon>Mucoromycota</taxon>
        <taxon>Mucoromycotina</taxon>
        <taxon>Mucoromycetes</taxon>
        <taxon>Mucorales</taxon>
        <taxon>Mucorineae</taxon>
        <taxon>Mucoraceae</taxon>
        <taxon>Mucor</taxon>
    </lineage>
</organism>
<dbReference type="SUPFAM" id="SSF48366">
    <property type="entry name" value="Ras GEF"/>
    <property type="match status" value="1"/>
</dbReference>
<dbReference type="EMBL" id="KE123937">
    <property type="protein sequence ID" value="EPB89276.1"/>
    <property type="molecule type" value="Genomic_DNA"/>
</dbReference>
<dbReference type="InterPro" id="IPR036964">
    <property type="entry name" value="RASGEF_cat_dom_sf"/>
</dbReference>
<keyword evidence="3" id="KW-0175">Coiled coil</keyword>
<evidence type="ECO:0000256" key="1">
    <source>
        <dbReference type="ARBA" id="ARBA00022658"/>
    </source>
</evidence>
<feature type="region of interest" description="Disordered" evidence="4">
    <location>
        <begin position="628"/>
        <end position="650"/>
    </location>
</feature>
<dbReference type="GO" id="GO:0005085">
    <property type="term" value="F:guanyl-nucleotide exchange factor activity"/>
    <property type="evidence" value="ECO:0007669"/>
    <property type="project" value="UniProtKB-KW"/>
</dbReference>
<dbReference type="Pfam" id="PF00617">
    <property type="entry name" value="RasGEF"/>
    <property type="match status" value="1"/>
</dbReference>